<protein>
    <submittedName>
        <fullName evidence="1">Uncharacterized protein</fullName>
    </submittedName>
</protein>
<dbReference type="EMBL" id="LUUJ01000044">
    <property type="protein sequence ID" value="OAI19862.1"/>
    <property type="molecule type" value="Genomic_DNA"/>
</dbReference>
<gene>
    <name evidence="1" type="ORF">A1507_05780</name>
</gene>
<dbReference type="RefSeq" id="WP_064039286.1">
    <property type="nucleotide sequence ID" value="NZ_LUUJ01000044.1"/>
</dbReference>
<accession>A0A177NPT9</accession>
<reference evidence="1 2" key="1">
    <citation type="submission" date="2016-03" db="EMBL/GenBank/DDBJ databases">
        <authorList>
            <person name="Ploux O."/>
        </authorList>
    </citation>
    <scope>NUCLEOTIDE SEQUENCE [LARGE SCALE GENOMIC DNA]</scope>
    <source>
        <strain evidence="1 2">R-45378</strain>
    </source>
</reference>
<comment type="caution">
    <text evidence="1">The sequence shown here is derived from an EMBL/GenBank/DDBJ whole genome shotgun (WGS) entry which is preliminary data.</text>
</comment>
<evidence type="ECO:0000313" key="2">
    <source>
        <dbReference type="Proteomes" id="UP000077857"/>
    </source>
</evidence>
<organism evidence="1 2">
    <name type="scientific">Methylomonas koyamae</name>
    <dbReference type="NCBI Taxonomy" id="702114"/>
    <lineage>
        <taxon>Bacteria</taxon>
        <taxon>Pseudomonadati</taxon>
        <taxon>Pseudomonadota</taxon>
        <taxon>Gammaproteobacteria</taxon>
        <taxon>Methylococcales</taxon>
        <taxon>Methylococcaceae</taxon>
        <taxon>Methylomonas</taxon>
    </lineage>
</organism>
<sequence>MTEFNPLAELRRQGFDADLHQGRVRVWPRHKVKKALALFVTTNLPAITQALAVEHNMKSVNNVLLWEPPAPVAIGDREPPAGAIPEHLNGQRFAGIPAPNL</sequence>
<dbReference type="OrthoDB" id="9973918at2"/>
<proteinExistence type="predicted"/>
<evidence type="ECO:0000313" key="1">
    <source>
        <dbReference type="EMBL" id="OAI19862.1"/>
    </source>
</evidence>
<dbReference type="AlphaFoldDB" id="A0A177NPT9"/>
<name>A0A177NPT9_9GAMM</name>
<dbReference type="Proteomes" id="UP000077857">
    <property type="component" value="Unassembled WGS sequence"/>
</dbReference>